<dbReference type="GO" id="GO:0005634">
    <property type="term" value="C:nucleus"/>
    <property type="evidence" value="ECO:0007669"/>
    <property type="project" value="TreeGrafter"/>
</dbReference>
<keyword evidence="3" id="KW-1185">Reference proteome</keyword>
<evidence type="ECO:0000313" key="3">
    <source>
        <dbReference type="Proteomes" id="UP000095009"/>
    </source>
</evidence>
<protein>
    <submittedName>
        <fullName evidence="2">Uncharacterized protein</fullName>
    </submittedName>
</protein>
<accession>A0A1E3PMK4</accession>
<dbReference type="GO" id="GO:0005829">
    <property type="term" value="C:cytosol"/>
    <property type="evidence" value="ECO:0007669"/>
    <property type="project" value="TreeGrafter"/>
</dbReference>
<sequence length="551" mass="62591">MSSELKKDIFQICSRQTTLTDTTECYNDINLICEEIKNQIELNDVSLVDSLVREYIKEIETDLSGGSFLSSKSQVAYLTAIDCLCLLYANGLSGEVLDCFTRIMLPLPGKWVWIEGIDQTGSSRARWTAQNSFLATTEHIFEVLNHFLRELKSKGIEYPMTRLLIELMVSYSFLDFPWVTERSYALSNMLLCDVINISHIDSKIYEEILLETIKPLIVKARAHVHKAVSDEGRQKIRITKLGVGSVNYNSEVSDPERFEWSEARLDILGIYRFVLERITLDQIISNWSFLIPSLLNILDEPDPAMKLQAVKLIDILLHRISSLDPSLMKKSGVGYIFWESLLSCTTFLPPLTDSRLSIPLIKCSIRALVVLSKLIEPNDVSKRSLLLDNIMRDAILKGLTYSGSQDVKVAYCLVISSDLLIKNMGTYSLKHLQSMLGIIGSVMCDPFCTASLPLLNSTIELSISLIQYCWPRIGNHQYELLRFIAMAWKCVKEDIMARNGSDDELVKTKKNIEKLMLFLADAVGVKKIKTDTDQLKLIKDGYYEELFSRII</sequence>
<dbReference type="SUPFAM" id="SSF48371">
    <property type="entry name" value="ARM repeat"/>
    <property type="match status" value="1"/>
</dbReference>
<dbReference type="Pfam" id="PF10521">
    <property type="entry name" value="Tti2"/>
    <property type="match status" value="1"/>
</dbReference>
<proteinExistence type="inferred from homology"/>
<dbReference type="AlphaFoldDB" id="A0A1E3PMK4"/>
<dbReference type="InterPro" id="IPR018870">
    <property type="entry name" value="Tti2"/>
</dbReference>
<dbReference type="OrthoDB" id="6417021at2759"/>
<dbReference type="EMBL" id="KV454408">
    <property type="protein sequence ID" value="ODQ66676.1"/>
    <property type="molecule type" value="Genomic_DNA"/>
</dbReference>
<comment type="similarity">
    <text evidence="1">Belongs to the TTI2 family.</text>
</comment>
<reference evidence="2 3" key="1">
    <citation type="journal article" date="2016" name="Proc. Natl. Acad. Sci. U.S.A.">
        <title>Comparative genomics of biotechnologically important yeasts.</title>
        <authorList>
            <person name="Riley R."/>
            <person name="Haridas S."/>
            <person name="Wolfe K.H."/>
            <person name="Lopes M.R."/>
            <person name="Hittinger C.T."/>
            <person name="Goeker M."/>
            <person name="Salamov A.A."/>
            <person name="Wisecaver J.H."/>
            <person name="Long T.M."/>
            <person name="Calvey C.H."/>
            <person name="Aerts A.L."/>
            <person name="Barry K.W."/>
            <person name="Choi C."/>
            <person name="Clum A."/>
            <person name="Coughlan A.Y."/>
            <person name="Deshpande S."/>
            <person name="Douglass A.P."/>
            <person name="Hanson S.J."/>
            <person name="Klenk H.-P."/>
            <person name="LaButti K.M."/>
            <person name="Lapidus A."/>
            <person name="Lindquist E.A."/>
            <person name="Lipzen A.M."/>
            <person name="Meier-Kolthoff J.P."/>
            <person name="Ohm R.A."/>
            <person name="Otillar R.P."/>
            <person name="Pangilinan J.L."/>
            <person name="Peng Y."/>
            <person name="Rokas A."/>
            <person name="Rosa C.A."/>
            <person name="Scheuner C."/>
            <person name="Sibirny A.A."/>
            <person name="Slot J.C."/>
            <person name="Stielow J.B."/>
            <person name="Sun H."/>
            <person name="Kurtzman C.P."/>
            <person name="Blackwell M."/>
            <person name="Grigoriev I.V."/>
            <person name="Jeffries T.W."/>
        </authorList>
    </citation>
    <scope>NUCLEOTIDE SEQUENCE [LARGE SCALE GENOMIC DNA]</scope>
    <source>
        <strain evidence="2 3">DSM 6958</strain>
    </source>
</reference>
<dbReference type="STRING" id="857566.A0A1E3PMK4"/>
<evidence type="ECO:0000313" key="2">
    <source>
        <dbReference type="EMBL" id="ODQ66676.1"/>
    </source>
</evidence>
<dbReference type="InterPro" id="IPR016024">
    <property type="entry name" value="ARM-type_fold"/>
</dbReference>
<gene>
    <name evidence="2" type="ORF">NADFUDRAFT_50586</name>
</gene>
<dbReference type="PANTHER" id="PTHR32226">
    <property type="entry name" value="TELO2-INTERACTING PROTEIN 2"/>
    <property type="match status" value="1"/>
</dbReference>
<organism evidence="2 3">
    <name type="scientific">Nadsonia fulvescens var. elongata DSM 6958</name>
    <dbReference type="NCBI Taxonomy" id="857566"/>
    <lineage>
        <taxon>Eukaryota</taxon>
        <taxon>Fungi</taxon>
        <taxon>Dikarya</taxon>
        <taxon>Ascomycota</taxon>
        <taxon>Saccharomycotina</taxon>
        <taxon>Dipodascomycetes</taxon>
        <taxon>Dipodascales</taxon>
        <taxon>Dipodascales incertae sedis</taxon>
        <taxon>Nadsonia</taxon>
    </lineage>
</organism>
<name>A0A1E3PMK4_9ASCO</name>
<dbReference type="Proteomes" id="UP000095009">
    <property type="component" value="Unassembled WGS sequence"/>
</dbReference>
<evidence type="ECO:0000256" key="1">
    <source>
        <dbReference type="ARBA" id="ARBA00034736"/>
    </source>
</evidence>
<dbReference type="PANTHER" id="PTHR32226:SF2">
    <property type="entry name" value="TELO2-INTERACTING PROTEIN 2"/>
    <property type="match status" value="1"/>
</dbReference>
<dbReference type="GO" id="GO:0110078">
    <property type="term" value="C:TTT Hsp90 cochaperone complex"/>
    <property type="evidence" value="ECO:0007669"/>
    <property type="project" value="InterPro"/>
</dbReference>